<organism evidence="1 2">
    <name type="scientific">Pluteus cervinus</name>
    <dbReference type="NCBI Taxonomy" id="181527"/>
    <lineage>
        <taxon>Eukaryota</taxon>
        <taxon>Fungi</taxon>
        <taxon>Dikarya</taxon>
        <taxon>Basidiomycota</taxon>
        <taxon>Agaricomycotina</taxon>
        <taxon>Agaricomycetes</taxon>
        <taxon>Agaricomycetidae</taxon>
        <taxon>Agaricales</taxon>
        <taxon>Pluteineae</taxon>
        <taxon>Pluteaceae</taxon>
        <taxon>Pluteus</taxon>
    </lineage>
</organism>
<evidence type="ECO:0000313" key="1">
    <source>
        <dbReference type="EMBL" id="TFK68703.1"/>
    </source>
</evidence>
<keyword evidence="2" id="KW-1185">Reference proteome</keyword>
<reference evidence="1 2" key="1">
    <citation type="journal article" date="2019" name="Nat. Ecol. Evol.">
        <title>Megaphylogeny resolves global patterns of mushroom evolution.</title>
        <authorList>
            <person name="Varga T."/>
            <person name="Krizsan K."/>
            <person name="Foldi C."/>
            <person name="Dima B."/>
            <person name="Sanchez-Garcia M."/>
            <person name="Sanchez-Ramirez S."/>
            <person name="Szollosi G.J."/>
            <person name="Szarkandi J.G."/>
            <person name="Papp V."/>
            <person name="Albert L."/>
            <person name="Andreopoulos W."/>
            <person name="Angelini C."/>
            <person name="Antonin V."/>
            <person name="Barry K.W."/>
            <person name="Bougher N.L."/>
            <person name="Buchanan P."/>
            <person name="Buyck B."/>
            <person name="Bense V."/>
            <person name="Catcheside P."/>
            <person name="Chovatia M."/>
            <person name="Cooper J."/>
            <person name="Damon W."/>
            <person name="Desjardin D."/>
            <person name="Finy P."/>
            <person name="Geml J."/>
            <person name="Haridas S."/>
            <person name="Hughes K."/>
            <person name="Justo A."/>
            <person name="Karasinski D."/>
            <person name="Kautmanova I."/>
            <person name="Kiss B."/>
            <person name="Kocsube S."/>
            <person name="Kotiranta H."/>
            <person name="LaButti K.M."/>
            <person name="Lechner B.E."/>
            <person name="Liimatainen K."/>
            <person name="Lipzen A."/>
            <person name="Lukacs Z."/>
            <person name="Mihaltcheva S."/>
            <person name="Morgado L.N."/>
            <person name="Niskanen T."/>
            <person name="Noordeloos M.E."/>
            <person name="Ohm R.A."/>
            <person name="Ortiz-Santana B."/>
            <person name="Ovrebo C."/>
            <person name="Racz N."/>
            <person name="Riley R."/>
            <person name="Savchenko A."/>
            <person name="Shiryaev A."/>
            <person name="Soop K."/>
            <person name="Spirin V."/>
            <person name="Szebenyi C."/>
            <person name="Tomsovsky M."/>
            <person name="Tulloss R.E."/>
            <person name="Uehling J."/>
            <person name="Grigoriev I.V."/>
            <person name="Vagvolgyi C."/>
            <person name="Papp T."/>
            <person name="Martin F.M."/>
            <person name="Miettinen O."/>
            <person name="Hibbett D.S."/>
            <person name="Nagy L.G."/>
        </authorList>
    </citation>
    <scope>NUCLEOTIDE SEQUENCE [LARGE SCALE GENOMIC DNA]</scope>
    <source>
        <strain evidence="1 2">NL-1719</strain>
    </source>
</reference>
<dbReference type="Proteomes" id="UP000308600">
    <property type="component" value="Unassembled WGS sequence"/>
</dbReference>
<gene>
    <name evidence="1" type="ORF">BDN72DRAFT_878887</name>
</gene>
<proteinExistence type="predicted"/>
<accession>A0ACD3ARY7</accession>
<protein>
    <submittedName>
        <fullName evidence="1">Uncharacterized protein</fullName>
    </submittedName>
</protein>
<evidence type="ECO:0000313" key="2">
    <source>
        <dbReference type="Proteomes" id="UP000308600"/>
    </source>
</evidence>
<dbReference type="EMBL" id="ML208346">
    <property type="protein sequence ID" value="TFK68703.1"/>
    <property type="molecule type" value="Genomic_DNA"/>
</dbReference>
<sequence>MVRVSRPRTIVYVEVPPSPYSTGISKITSTLAATLPSSYPNGTKRKSLGSATGRQSKRSRVEVVITKAAPGAHQGKRSDAVICHLCHKEITSPESVRCTLTKLNPRDDRPKQCCDQSFCFSCLRTRDGKPAGESRMKPAKGAKDTRPESHSFKCPVCHNLCQCSGCESRHCGILPSAASQSNSKSNVVQPRKVAPVLRWSNLSGSLSRHTVEDRIHIREFVVRFRILMSKGLSNSQVREFEKIADYSTNHADDDIPRWVSEGCVKSLVVCLLDLISTDDVHCSCGKMIESTLEEVQIPSTSMTTMWLALTELQRNLIEFDGVCHSILCSLPDPLPPPAAMLNLTRQTRRTQRASLNSVLILHPGQMIPVILALMDRALQTSRLRQELEEGIHRGKESSRLVRELGKEEVTRWNLERQAMGEKHSELKSRRLSHKMCLKDLDAVTKINSLGVSSRCGPLGADEDGHVFWALSPPACERTDADNFVVQFKPSASKNNATQTGPSDIPKWTTFVLVWGKPFGTDSMGPESDTAEAWWVFEDPTEIRRVAEWYTVEYGTRSNCPVDSSPELPAERALPSNIKRLTSGLQDFATLLEWRLAGSFRRGSSTVVDLRDGLLGRVCTARVGCKTGWKEPKDNLP</sequence>
<name>A0ACD3ARY7_9AGAR</name>